<evidence type="ECO:0000256" key="1">
    <source>
        <dbReference type="SAM" id="MobiDB-lite"/>
    </source>
</evidence>
<dbReference type="Proteomes" id="UP000535501">
    <property type="component" value="Unassembled WGS sequence"/>
</dbReference>
<keyword evidence="3" id="KW-1185">Reference proteome</keyword>
<reference evidence="2 3" key="1">
    <citation type="submission" date="2020-08" db="EMBL/GenBank/DDBJ databases">
        <title>Genomic Encyclopedia of Type Strains, Phase IV (KMG-IV): sequencing the most valuable type-strain genomes for metagenomic binning, comparative biology and taxonomic classification.</title>
        <authorList>
            <person name="Goeker M."/>
        </authorList>
    </citation>
    <scope>NUCLEOTIDE SEQUENCE [LARGE SCALE GENOMIC DNA]</scope>
    <source>
        <strain evidence="2 3">DSM 102134</strain>
    </source>
</reference>
<dbReference type="PROSITE" id="PS51257">
    <property type="entry name" value="PROKAR_LIPOPROTEIN"/>
    <property type="match status" value="1"/>
</dbReference>
<dbReference type="AlphaFoldDB" id="A0A7X0DGQ5"/>
<dbReference type="RefSeq" id="WP_062654123.1">
    <property type="nucleotide sequence ID" value="NZ_CANLQM010000006.1"/>
</dbReference>
<comment type="caution">
    <text evidence="2">The sequence shown here is derived from an EMBL/GenBank/DDBJ whole genome shotgun (WGS) entry which is preliminary data.</text>
</comment>
<dbReference type="EMBL" id="JACHEJ010000030">
    <property type="protein sequence ID" value="MBB6182404.1"/>
    <property type="molecule type" value="Genomic_DNA"/>
</dbReference>
<evidence type="ECO:0000313" key="3">
    <source>
        <dbReference type="Proteomes" id="UP000535501"/>
    </source>
</evidence>
<gene>
    <name evidence="2" type="ORF">HNQ75_004393</name>
</gene>
<organism evidence="2 3">
    <name type="scientific">Pseudorhizobium flavum</name>
    <dbReference type="NCBI Taxonomy" id="1335061"/>
    <lineage>
        <taxon>Bacteria</taxon>
        <taxon>Pseudomonadati</taxon>
        <taxon>Pseudomonadota</taxon>
        <taxon>Alphaproteobacteria</taxon>
        <taxon>Hyphomicrobiales</taxon>
        <taxon>Rhizobiaceae</taxon>
        <taxon>Rhizobium/Agrobacterium group</taxon>
        <taxon>Pseudorhizobium</taxon>
    </lineage>
</organism>
<accession>A0A7X0DGQ5</accession>
<proteinExistence type="predicted"/>
<evidence type="ECO:0000313" key="2">
    <source>
        <dbReference type="EMBL" id="MBB6182404.1"/>
    </source>
</evidence>
<sequence>MKLTFLVVGVPLFVSGCTSTLPEVVASTGHPDTVIDVRPVRYQNPIGAYTHRTPVDPKPWRGLNDAQAPKGGA</sequence>
<name>A0A7X0DGQ5_9HYPH</name>
<protein>
    <submittedName>
        <fullName evidence="2">Uncharacterized protein YceK</fullName>
    </submittedName>
</protein>
<feature type="region of interest" description="Disordered" evidence="1">
    <location>
        <begin position="48"/>
        <end position="73"/>
    </location>
</feature>